<sequence length="290" mass="32325">MSQDLDHAAFPHLTWIKREALNRLVAVVTSLLRSATLDQQRPVSTERELVAANQRVSTPSRSFKNDAVKLCRDYRLRRCVEQLSTSWVTSEWILERSISNVLPLPEGRSPRGAPVPVLVHADVKFVSAEQPKNGSLHVAGARRSLRAVLDSKATNNFMFASCLPIDWLARSVKRRSDCDVREVFSDLLVAQKDWPYATVMDLLSTTHVVLGASECPLCTACAVLLYDELSQRCAARDQLAVEHGLPLINAMAVKQGFPLEGGVRSFPVRAIHHFRVCTRGGERRIPNHAD</sequence>
<reference evidence="2" key="1">
    <citation type="submission" date="2014-09" db="EMBL/GenBank/DDBJ databases">
        <authorList>
            <person name="Sharma Rahul"/>
            <person name="Thines Marco"/>
        </authorList>
    </citation>
    <scope>NUCLEOTIDE SEQUENCE [LARGE SCALE GENOMIC DNA]</scope>
</reference>
<evidence type="ECO:0000313" key="1">
    <source>
        <dbReference type="EMBL" id="CEG40578.1"/>
    </source>
</evidence>
<accession>A0A0P1AIJ8</accession>
<organism evidence="1 2">
    <name type="scientific">Plasmopara halstedii</name>
    <name type="common">Downy mildew of sunflower</name>
    <dbReference type="NCBI Taxonomy" id="4781"/>
    <lineage>
        <taxon>Eukaryota</taxon>
        <taxon>Sar</taxon>
        <taxon>Stramenopiles</taxon>
        <taxon>Oomycota</taxon>
        <taxon>Peronosporomycetes</taxon>
        <taxon>Peronosporales</taxon>
        <taxon>Peronosporaceae</taxon>
        <taxon>Plasmopara</taxon>
    </lineage>
</organism>
<keyword evidence="2" id="KW-1185">Reference proteome</keyword>
<dbReference type="EMBL" id="CCYD01000523">
    <property type="protein sequence ID" value="CEG40578.1"/>
    <property type="molecule type" value="Genomic_DNA"/>
</dbReference>
<name>A0A0P1AIJ8_PLAHL</name>
<dbReference type="AlphaFoldDB" id="A0A0P1AIJ8"/>
<dbReference type="RefSeq" id="XP_024576947.1">
    <property type="nucleotide sequence ID" value="XM_024726252.1"/>
</dbReference>
<protein>
    <submittedName>
        <fullName evidence="1">Uncharacterized protein</fullName>
    </submittedName>
</protein>
<dbReference type="Proteomes" id="UP000054928">
    <property type="component" value="Unassembled WGS sequence"/>
</dbReference>
<dbReference type="OrthoDB" id="119343at2759"/>
<dbReference type="GeneID" id="36405822"/>
<proteinExistence type="predicted"/>
<evidence type="ECO:0000313" key="2">
    <source>
        <dbReference type="Proteomes" id="UP000054928"/>
    </source>
</evidence>